<keyword evidence="4 5" id="KW-0472">Membrane</keyword>
<dbReference type="EMBL" id="CP003380">
    <property type="protein sequence ID" value="AFJ02342.1"/>
    <property type="molecule type" value="Genomic_DNA"/>
</dbReference>
<dbReference type="Proteomes" id="UP000009145">
    <property type="component" value="Chromosome"/>
</dbReference>
<accession>I1YHE9</accession>
<feature type="transmembrane region" description="Helical" evidence="5">
    <location>
        <begin position="114"/>
        <end position="135"/>
    </location>
</feature>
<feature type="transmembrane region" description="Helical" evidence="5">
    <location>
        <begin position="60"/>
        <end position="79"/>
    </location>
</feature>
<dbReference type="GO" id="GO:0005886">
    <property type="term" value="C:plasma membrane"/>
    <property type="evidence" value="ECO:0007669"/>
    <property type="project" value="UniProtKB-SubCell"/>
</dbReference>
<dbReference type="Pfam" id="PF12698">
    <property type="entry name" value="ABC2_membrane_3"/>
    <property type="match status" value="1"/>
</dbReference>
<dbReference type="GO" id="GO:0140359">
    <property type="term" value="F:ABC-type transporter activity"/>
    <property type="evidence" value="ECO:0007669"/>
    <property type="project" value="InterPro"/>
</dbReference>
<dbReference type="PATRIC" id="fig|754477.3.peg.1169"/>
<name>I1YHE9_METFJ</name>
<protein>
    <submittedName>
        <fullName evidence="7">ABC transporter, permease protein, putative</fullName>
    </submittedName>
</protein>
<keyword evidence="3 5" id="KW-1133">Transmembrane helix</keyword>
<comment type="subcellular location">
    <subcellularLocation>
        <location evidence="1">Membrane</location>
        <topology evidence="1">Multi-pass membrane protein</topology>
    </subcellularLocation>
</comment>
<proteinExistence type="predicted"/>
<gene>
    <name evidence="7" type="ordered locus">Q7C_1189</name>
</gene>
<dbReference type="HOGENOM" id="CLU_081003_1_0_6"/>
<keyword evidence="2 5" id="KW-0812">Transmembrane</keyword>
<evidence type="ECO:0000256" key="2">
    <source>
        <dbReference type="ARBA" id="ARBA00022692"/>
    </source>
</evidence>
<dbReference type="STRING" id="754477.Q7C_1189"/>
<dbReference type="OrthoDB" id="9794512at2"/>
<organism evidence="7 8">
    <name type="scientific">Methylophaga frappieri (strain ATCC BAA-2434 / DSM 25690 / JAM7)</name>
    <dbReference type="NCBI Taxonomy" id="754477"/>
    <lineage>
        <taxon>Bacteria</taxon>
        <taxon>Pseudomonadati</taxon>
        <taxon>Pseudomonadota</taxon>
        <taxon>Gammaproteobacteria</taxon>
        <taxon>Thiotrichales</taxon>
        <taxon>Piscirickettsiaceae</taxon>
        <taxon>Methylophaga</taxon>
    </lineage>
</organism>
<evidence type="ECO:0000256" key="4">
    <source>
        <dbReference type="ARBA" id="ARBA00023136"/>
    </source>
</evidence>
<dbReference type="RefSeq" id="WP_014703762.1">
    <property type="nucleotide sequence ID" value="NC_017856.1"/>
</dbReference>
<evidence type="ECO:0000256" key="3">
    <source>
        <dbReference type="ARBA" id="ARBA00022989"/>
    </source>
</evidence>
<evidence type="ECO:0000313" key="8">
    <source>
        <dbReference type="Proteomes" id="UP000009145"/>
    </source>
</evidence>
<feature type="transmembrane region" description="Helical" evidence="5">
    <location>
        <begin position="147"/>
        <end position="167"/>
    </location>
</feature>
<dbReference type="KEGG" id="mec:Q7C_1189"/>
<dbReference type="eggNOG" id="COG1277">
    <property type="taxonomic scope" value="Bacteria"/>
</dbReference>
<sequence length="249" mass="27214" precursor="true">MWLIAKMEFYRLFITPVAWVVMAIVQLLLAYLFLSQVEYFSQIQGQMAAIPGAPGVTEMVVAPFLSNLAVVLLLVSPFITMRSFAEERRHATLPLLITAPLSGWQIVLGKFLGHYAFFALLTGVTILMPLALLLGSPIDLGQLAAGVMGLFLYFGLIVAIGIVMSSVSAQPALAAIGTFGVLFLLWIIDWVGTTSQGDVTLFSWLAILGHLEPMLAGEIRTADIAYYVILTVSLLLITIRRLDALRRSK</sequence>
<evidence type="ECO:0000259" key="6">
    <source>
        <dbReference type="Pfam" id="PF12698"/>
    </source>
</evidence>
<evidence type="ECO:0000313" key="7">
    <source>
        <dbReference type="EMBL" id="AFJ02342.1"/>
    </source>
</evidence>
<feature type="domain" description="ABC-2 type transporter transmembrane" evidence="6">
    <location>
        <begin position="64"/>
        <end position="225"/>
    </location>
</feature>
<feature type="transmembrane region" description="Helical" evidence="5">
    <location>
        <begin position="12"/>
        <end position="34"/>
    </location>
</feature>
<dbReference type="InterPro" id="IPR013525">
    <property type="entry name" value="ABC2_TM"/>
</dbReference>
<evidence type="ECO:0000256" key="1">
    <source>
        <dbReference type="ARBA" id="ARBA00004141"/>
    </source>
</evidence>
<dbReference type="PANTHER" id="PTHR43471">
    <property type="entry name" value="ABC TRANSPORTER PERMEASE"/>
    <property type="match status" value="1"/>
</dbReference>
<dbReference type="AlphaFoldDB" id="I1YHE9"/>
<feature type="transmembrane region" description="Helical" evidence="5">
    <location>
        <begin position="224"/>
        <end position="242"/>
    </location>
</feature>
<keyword evidence="8" id="KW-1185">Reference proteome</keyword>
<reference evidence="7 8" key="1">
    <citation type="journal article" date="2012" name="J. Bacteriol.">
        <title>Complete genome sequences of Methylophaga sp. strain JAM1 and Methylophaga sp. strain JAM7.</title>
        <authorList>
            <person name="Villeneuve C."/>
            <person name="Martineau C."/>
            <person name="Mauffrey F."/>
            <person name="Villemur R."/>
        </authorList>
    </citation>
    <scope>NUCLEOTIDE SEQUENCE [LARGE SCALE GENOMIC DNA]</scope>
    <source>
        <strain evidence="7 8">JAM7</strain>
    </source>
</reference>
<evidence type="ECO:0000256" key="5">
    <source>
        <dbReference type="SAM" id="Phobius"/>
    </source>
</evidence>
<feature type="transmembrane region" description="Helical" evidence="5">
    <location>
        <begin position="173"/>
        <end position="192"/>
    </location>
</feature>